<gene>
    <name evidence="1" type="ORF">CPJCM30710_10960</name>
</gene>
<accession>A0A919RXQ2</accession>
<keyword evidence="2" id="KW-1185">Reference proteome</keyword>
<proteinExistence type="predicted"/>
<name>A0A919RXQ2_9CLOT</name>
<dbReference type="EMBL" id="BOPZ01000006">
    <property type="protein sequence ID" value="GIM28430.1"/>
    <property type="molecule type" value="Genomic_DNA"/>
</dbReference>
<dbReference type="Proteomes" id="UP000679179">
    <property type="component" value="Unassembled WGS sequence"/>
</dbReference>
<evidence type="ECO:0000313" key="2">
    <source>
        <dbReference type="Proteomes" id="UP000679179"/>
    </source>
</evidence>
<dbReference type="RefSeq" id="WP_212903158.1">
    <property type="nucleotide sequence ID" value="NZ_BOPZ01000006.1"/>
</dbReference>
<organism evidence="1 2">
    <name type="scientific">Clostridium polyendosporum</name>
    <dbReference type="NCBI Taxonomy" id="69208"/>
    <lineage>
        <taxon>Bacteria</taxon>
        <taxon>Bacillati</taxon>
        <taxon>Bacillota</taxon>
        <taxon>Clostridia</taxon>
        <taxon>Eubacteriales</taxon>
        <taxon>Clostridiaceae</taxon>
        <taxon>Clostridium</taxon>
    </lineage>
</organism>
<evidence type="ECO:0000313" key="1">
    <source>
        <dbReference type="EMBL" id="GIM28430.1"/>
    </source>
</evidence>
<dbReference type="AlphaFoldDB" id="A0A919RXQ2"/>
<sequence>MLDRPGLEDDREEALPIGECECCNSGIMPWEDYYDIEGILIHDDCGVDYLQQFKKYA</sequence>
<reference evidence="1" key="1">
    <citation type="submission" date="2021-03" db="EMBL/GenBank/DDBJ databases">
        <title>Taxonomic study of Clostridium polyendosporum from meadow-gley soil under rice.</title>
        <authorList>
            <person name="Kobayashi H."/>
            <person name="Tanizawa Y."/>
            <person name="Yagura M."/>
        </authorList>
    </citation>
    <scope>NUCLEOTIDE SEQUENCE</scope>
    <source>
        <strain evidence="1">JCM 30710</strain>
    </source>
</reference>
<protein>
    <submittedName>
        <fullName evidence="1">Uncharacterized protein</fullName>
    </submittedName>
</protein>
<comment type="caution">
    <text evidence="1">The sequence shown here is derived from an EMBL/GenBank/DDBJ whole genome shotgun (WGS) entry which is preliminary data.</text>
</comment>